<dbReference type="RefSeq" id="XP_014758388.1">
    <property type="nucleotide sequence ID" value="XM_014902902.2"/>
</dbReference>
<dbReference type="RefSeq" id="XP_024318971.1">
    <property type="nucleotide sequence ID" value="XM_024463203.1"/>
</dbReference>
<dbReference type="RefSeq" id="XP_024318972.1">
    <property type="nucleotide sequence ID" value="XM_024463204.1"/>
</dbReference>
<accession>I1IGJ0</accession>
<dbReference type="KEGG" id="bdi:100846158"/>
<dbReference type="InterPro" id="IPR036047">
    <property type="entry name" value="F-box-like_dom_sf"/>
</dbReference>
<dbReference type="SUPFAM" id="SSF81383">
    <property type="entry name" value="F-box domain"/>
    <property type="match status" value="1"/>
</dbReference>
<dbReference type="RefSeq" id="XP_010237038.1">
    <property type="nucleotide sequence ID" value="XM_010238736.3"/>
</dbReference>
<dbReference type="RefSeq" id="XP_010237037.1">
    <property type="nucleotide sequence ID" value="XM_010238735.3"/>
</dbReference>
<dbReference type="EMBL" id="CM000883">
    <property type="protein sequence ID" value="KQJ85840.1"/>
    <property type="molecule type" value="Genomic_DNA"/>
</dbReference>
<evidence type="ECO:0000259" key="1">
    <source>
        <dbReference type="Pfam" id="PF12937"/>
    </source>
</evidence>
<dbReference type="PANTHER" id="PTHR32133">
    <property type="entry name" value="OS07G0120400 PROTEIN"/>
    <property type="match status" value="1"/>
</dbReference>
<name>I1IGJ0_BRADI</name>
<evidence type="ECO:0000313" key="3">
    <source>
        <dbReference type="EnsemblPlants" id="KQJ85840"/>
    </source>
</evidence>
<evidence type="ECO:0000313" key="4">
    <source>
        <dbReference type="Proteomes" id="UP000008810"/>
    </source>
</evidence>
<keyword evidence="4" id="KW-1185">Reference proteome</keyword>
<dbReference type="RefSeq" id="XP_010237034.1">
    <property type="nucleotide sequence ID" value="XM_010238732.3"/>
</dbReference>
<organism evidence="2">
    <name type="scientific">Brachypodium distachyon</name>
    <name type="common">Purple false brome</name>
    <name type="synonym">Trachynia distachya</name>
    <dbReference type="NCBI Taxonomy" id="15368"/>
    <lineage>
        <taxon>Eukaryota</taxon>
        <taxon>Viridiplantae</taxon>
        <taxon>Streptophyta</taxon>
        <taxon>Embryophyta</taxon>
        <taxon>Tracheophyta</taxon>
        <taxon>Spermatophyta</taxon>
        <taxon>Magnoliopsida</taxon>
        <taxon>Liliopsida</taxon>
        <taxon>Poales</taxon>
        <taxon>Poaceae</taxon>
        <taxon>BOP clade</taxon>
        <taxon>Pooideae</taxon>
        <taxon>Stipodae</taxon>
        <taxon>Brachypodieae</taxon>
        <taxon>Brachypodium</taxon>
    </lineage>
</organism>
<dbReference type="HOGENOM" id="CLU_017945_2_2_1"/>
<reference evidence="2" key="2">
    <citation type="submission" date="2017-06" db="EMBL/GenBank/DDBJ databases">
        <title>WGS assembly of Brachypodium distachyon.</title>
        <authorList>
            <consortium name="The International Brachypodium Initiative"/>
            <person name="Lucas S."/>
            <person name="Harmon-Smith M."/>
            <person name="Lail K."/>
            <person name="Tice H."/>
            <person name="Grimwood J."/>
            <person name="Bruce D."/>
            <person name="Barry K."/>
            <person name="Shu S."/>
            <person name="Lindquist E."/>
            <person name="Wang M."/>
            <person name="Pitluck S."/>
            <person name="Vogel J.P."/>
            <person name="Garvin D.F."/>
            <person name="Mockler T.C."/>
            <person name="Schmutz J."/>
            <person name="Rokhsar D."/>
            <person name="Bevan M.W."/>
        </authorList>
    </citation>
    <scope>NUCLEOTIDE SEQUENCE</scope>
    <source>
        <strain evidence="2">Bd21</strain>
    </source>
</reference>
<dbReference type="RefSeq" id="XP_014758390.1">
    <property type="nucleotide sequence ID" value="XM_014902904.2"/>
</dbReference>
<gene>
    <name evidence="3" type="primary">LOC100846158</name>
    <name evidence="2" type="ORF">BRADI_4g01972v3</name>
</gene>
<dbReference type="RefSeq" id="XP_014758394.1">
    <property type="nucleotide sequence ID" value="XM_014902908.2"/>
</dbReference>
<dbReference type="Proteomes" id="UP000008810">
    <property type="component" value="Chromosome 4"/>
</dbReference>
<sequence length="410" mass="45262">MSNTLHRGQAAPLDDDDDLLSSILLRLPPLPSSLPRAALVCSRWRRLVSDPAFPLRFRLHHRRDPAPAPLIGFFDTYHGVSFQPSMDAPDRVPRGRFSLRIDDRYRSLEWRHGLGLFHLPIPRQVLVWDPVSGAQRRVAVPAGFHQTMGLQICAAVVRAPAAAGDDALRFQVVFVGSGEPHTRTALACVYSSETGAVSDFVSAPLAYSGDPISFTGMPAVLIGGSLCWLVAAGPPSILEFDLYRQSLAVTSLPVEMFAGAPYTVMQLGGGGMTVMRAEGGGMALGILFVSDFTAQFWKKETDCDGAVSWVRGRSIELDRLLPLDSAKQPPHTIGFAEENNVVFLWTVSGVFIVHLESLQFKKLLETDVVSRYYPLEMVYTADISGGHNGAEVVTHRWWKRWTRHIRQLFS</sequence>
<dbReference type="OMA" id="RYYPLEM"/>
<dbReference type="OrthoDB" id="605137at2759"/>
<proteinExistence type="predicted"/>
<dbReference type="Gene3D" id="1.20.1280.50">
    <property type="match status" value="1"/>
</dbReference>
<dbReference type="RefSeq" id="XP_024318976.1">
    <property type="nucleotide sequence ID" value="XM_024463208.1"/>
</dbReference>
<dbReference type="RefSeq" id="XP_010237035.1">
    <property type="nucleotide sequence ID" value="XM_010238733.3"/>
</dbReference>
<dbReference type="Pfam" id="PF12937">
    <property type="entry name" value="F-box-like"/>
    <property type="match status" value="1"/>
</dbReference>
<protein>
    <recommendedName>
        <fullName evidence="1">F-box domain-containing protein</fullName>
    </recommendedName>
</protein>
<dbReference type="RefSeq" id="XP_014758387.1">
    <property type="nucleotide sequence ID" value="XM_014902901.2"/>
</dbReference>
<dbReference type="AlphaFoldDB" id="I1IGJ0"/>
<reference evidence="2 3" key="1">
    <citation type="journal article" date="2010" name="Nature">
        <title>Genome sequencing and analysis of the model grass Brachypodium distachyon.</title>
        <authorList>
            <consortium name="International Brachypodium Initiative"/>
        </authorList>
    </citation>
    <scope>NUCLEOTIDE SEQUENCE [LARGE SCALE GENOMIC DNA]</scope>
    <source>
        <strain evidence="2">Bd21</strain>
        <strain evidence="3">cv. Bd21</strain>
    </source>
</reference>
<dbReference type="RefSeq" id="XP_014758391.1">
    <property type="nucleotide sequence ID" value="XM_014902905.2"/>
</dbReference>
<dbReference type="RefSeq" id="XP_003579153.1">
    <property type="nucleotide sequence ID" value="XM_003579105.4"/>
</dbReference>
<dbReference type="EnsemblPlants" id="KQJ85840">
    <property type="protein sequence ID" value="KQJ85840"/>
    <property type="gene ID" value="BRADI_4g01972v3"/>
</dbReference>
<dbReference type="Gramene" id="KQJ85840">
    <property type="protein sequence ID" value="KQJ85840"/>
    <property type="gene ID" value="BRADI_4g01972v3"/>
</dbReference>
<evidence type="ECO:0000313" key="2">
    <source>
        <dbReference type="EMBL" id="KQJ85840.1"/>
    </source>
</evidence>
<dbReference type="RefSeq" id="XP_010237036.1">
    <property type="nucleotide sequence ID" value="XM_010238734.3"/>
</dbReference>
<dbReference type="PANTHER" id="PTHR32133:SF260">
    <property type="entry name" value="F-BOX DOMAIN-CONTAINING PROTEIN"/>
    <property type="match status" value="1"/>
</dbReference>
<dbReference type="eggNOG" id="ENOG502R453">
    <property type="taxonomic scope" value="Eukaryota"/>
</dbReference>
<dbReference type="RefSeq" id="XP_024318974.1">
    <property type="nucleotide sequence ID" value="XM_024463206.1"/>
</dbReference>
<dbReference type="RefSeq" id="XP_024318973.1">
    <property type="nucleotide sequence ID" value="XM_024463205.1"/>
</dbReference>
<dbReference type="InterPro" id="IPR001810">
    <property type="entry name" value="F-box_dom"/>
</dbReference>
<dbReference type="GeneID" id="100846158"/>
<dbReference type="RefSeq" id="XP_014758392.1">
    <property type="nucleotide sequence ID" value="XM_014902906.2"/>
</dbReference>
<feature type="domain" description="F-box" evidence="1">
    <location>
        <begin position="17"/>
        <end position="52"/>
    </location>
</feature>
<reference evidence="3" key="3">
    <citation type="submission" date="2018-08" db="UniProtKB">
        <authorList>
            <consortium name="EnsemblPlants"/>
        </authorList>
    </citation>
    <scope>IDENTIFICATION</scope>
    <source>
        <strain evidence="3">cv. Bd21</strain>
    </source>
</reference>